<dbReference type="Gene3D" id="3.30.160.390">
    <property type="entry name" value="Integrase, DNA-binding domain"/>
    <property type="match status" value="1"/>
</dbReference>
<organism evidence="2 3">
    <name type="scientific">Burkholderia latens</name>
    <dbReference type="NCBI Taxonomy" id="488446"/>
    <lineage>
        <taxon>Bacteria</taxon>
        <taxon>Pseudomonadati</taxon>
        <taxon>Pseudomonadota</taxon>
        <taxon>Betaproteobacteria</taxon>
        <taxon>Burkholderiales</taxon>
        <taxon>Burkholderiaceae</taxon>
        <taxon>Burkholderia</taxon>
        <taxon>Burkholderia cepacia complex</taxon>
    </lineage>
</organism>
<reference evidence="2 3" key="1">
    <citation type="submission" date="2019-09" db="EMBL/GenBank/DDBJ databases">
        <authorList>
            <person name="Depoorter E."/>
        </authorList>
    </citation>
    <scope>NUCLEOTIDE SEQUENCE [LARGE SCALE GENOMIC DNA]</scope>
    <source>
        <strain evidence="2">LMG 24064</strain>
    </source>
</reference>
<name>A0A6P2J764_9BURK</name>
<dbReference type="AlphaFoldDB" id="A0A6P2J764"/>
<gene>
    <name evidence="2" type="ORF">BLA24064_01680</name>
</gene>
<sequence length="61" mass="7154">MPYPRRTMKTKPLTDAKCRNARFDEARGNKLFDGGGLYLDLRSSGSKKWRLKYRFNGKENL</sequence>
<evidence type="ECO:0000259" key="1">
    <source>
        <dbReference type="Pfam" id="PF13356"/>
    </source>
</evidence>
<evidence type="ECO:0000313" key="2">
    <source>
        <dbReference type="EMBL" id="VWB38252.1"/>
    </source>
</evidence>
<dbReference type="InterPro" id="IPR025166">
    <property type="entry name" value="Integrase_DNA_bind_dom"/>
</dbReference>
<dbReference type="Pfam" id="PF13356">
    <property type="entry name" value="Arm-DNA-bind_3"/>
    <property type="match status" value="1"/>
</dbReference>
<dbReference type="EMBL" id="CABVPL010000008">
    <property type="protein sequence ID" value="VWB38252.1"/>
    <property type="molecule type" value="Genomic_DNA"/>
</dbReference>
<proteinExistence type="predicted"/>
<dbReference type="Proteomes" id="UP000494222">
    <property type="component" value="Unassembled WGS sequence"/>
</dbReference>
<accession>A0A6P2J764</accession>
<evidence type="ECO:0000313" key="3">
    <source>
        <dbReference type="Proteomes" id="UP000494222"/>
    </source>
</evidence>
<protein>
    <submittedName>
        <fullName evidence="2">Integrase</fullName>
    </submittedName>
</protein>
<dbReference type="InterPro" id="IPR038488">
    <property type="entry name" value="Integrase_DNA-bd_sf"/>
</dbReference>
<feature type="domain" description="Integrase DNA-binding" evidence="1">
    <location>
        <begin position="13"/>
        <end position="60"/>
    </location>
</feature>